<evidence type="ECO:0000313" key="3">
    <source>
        <dbReference type="EMBL" id="SDE61797.1"/>
    </source>
</evidence>
<dbReference type="InterPro" id="IPR005804">
    <property type="entry name" value="FA_desaturase_dom"/>
</dbReference>
<keyword evidence="1" id="KW-0812">Transmembrane</keyword>
<dbReference type="RefSeq" id="WP_176828196.1">
    <property type="nucleotide sequence ID" value="NZ_FMZV01000025.1"/>
</dbReference>
<dbReference type="InterPro" id="IPR012171">
    <property type="entry name" value="Fatty_acid_desaturase"/>
</dbReference>
<dbReference type="GO" id="GO:0016020">
    <property type="term" value="C:membrane"/>
    <property type="evidence" value="ECO:0007669"/>
    <property type="project" value="TreeGrafter"/>
</dbReference>
<dbReference type="PANTHER" id="PTHR19353:SF19">
    <property type="entry name" value="DELTA(5) FATTY ACID DESATURASE C-RELATED"/>
    <property type="match status" value="1"/>
</dbReference>
<dbReference type="Pfam" id="PF00487">
    <property type="entry name" value="FA_desaturase"/>
    <property type="match status" value="1"/>
</dbReference>
<reference evidence="4" key="1">
    <citation type="submission" date="2016-10" db="EMBL/GenBank/DDBJ databases">
        <authorList>
            <person name="Varghese N."/>
            <person name="Submissions S."/>
        </authorList>
    </citation>
    <scope>NUCLEOTIDE SEQUENCE [LARGE SCALE GENOMIC DNA]</scope>
    <source>
        <strain evidence="4">CGMCC 1.9108</strain>
    </source>
</reference>
<feature type="domain" description="Fatty acid desaturase" evidence="2">
    <location>
        <begin position="76"/>
        <end position="294"/>
    </location>
</feature>
<accession>A0A1G7EDV2</accession>
<gene>
    <name evidence="3" type="ORF">SAMN04488239_12514</name>
</gene>
<dbReference type="STRING" id="639004.SAMN04488239_12514"/>
<dbReference type="GO" id="GO:0016717">
    <property type="term" value="F:oxidoreductase activity, acting on paired donors, with oxidation of a pair of donors resulting in the reduction of molecular oxygen to two molecules of water"/>
    <property type="evidence" value="ECO:0007669"/>
    <property type="project" value="TreeGrafter"/>
</dbReference>
<keyword evidence="4" id="KW-1185">Reference proteome</keyword>
<evidence type="ECO:0000256" key="1">
    <source>
        <dbReference type="SAM" id="Phobius"/>
    </source>
</evidence>
<feature type="transmembrane region" description="Helical" evidence="1">
    <location>
        <begin position="33"/>
        <end position="60"/>
    </location>
</feature>
<dbReference type="PANTHER" id="PTHR19353">
    <property type="entry name" value="FATTY ACID DESATURASE 2"/>
    <property type="match status" value="1"/>
</dbReference>
<feature type="transmembrane region" description="Helical" evidence="1">
    <location>
        <begin position="189"/>
        <end position="207"/>
    </location>
</feature>
<name>A0A1G7EDV2_9RHOB</name>
<feature type="transmembrane region" description="Helical" evidence="1">
    <location>
        <begin position="142"/>
        <end position="163"/>
    </location>
</feature>
<sequence length="342" mass="38688">MPDYVPTNAASSGVRLDKKTLKSIATRTDRPGLIWLAQWTLGLVATGTLVWAALGTVWVWPAMLLHGTLLTVPAYAASHETAHGTAFRSRWLNEAVLWVSSFIFIEEPLHRRYSHTNHHTHTWHVGEDSQMPYNIPLRFAEWFAATTGIIPLIYHVKVLYVLATRNFSDMILKFTPEPELPKMTRNARIMIALYVLIAVLPLAGIWWPVWFIILPRVLGTPVMILLVLIQHAELQENSPSILESTRSFTTNRVMAFLYMNMNNHVEHHLYPQVPFHALPKLAEAVKDQVPEPDHGFVRTCAELGLVVLRRSLGRSTKAPTIRQAPRMITDGGPIHSIAQKTM</sequence>
<dbReference type="GO" id="GO:0008610">
    <property type="term" value="P:lipid biosynthetic process"/>
    <property type="evidence" value="ECO:0007669"/>
    <property type="project" value="UniProtKB-ARBA"/>
</dbReference>
<evidence type="ECO:0000313" key="4">
    <source>
        <dbReference type="Proteomes" id="UP000199628"/>
    </source>
</evidence>
<evidence type="ECO:0000259" key="2">
    <source>
        <dbReference type="Pfam" id="PF00487"/>
    </source>
</evidence>
<protein>
    <submittedName>
        <fullName evidence="3">Fatty acid desaturase</fullName>
    </submittedName>
</protein>
<proteinExistence type="predicted"/>
<organism evidence="3 4">
    <name type="scientific">Ruegeria marina</name>
    <dbReference type="NCBI Taxonomy" id="639004"/>
    <lineage>
        <taxon>Bacteria</taxon>
        <taxon>Pseudomonadati</taxon>
        <taxon>Pseudomonadota</taxon>
        <taxon>Alphaproteobacteria</taxon>
        <taxon>Rhodobacterales</taxon>
        <taxon>Roseobacteraceae</taxon>
        <taxon>Ruegeria</taxon>
    </lineage>
</organism>
<keyword evidence="1" id="KW-1133">Transmembrane helix</keyword>
<dbReference type="AlphaFoldDB" id="A0A1G7EDV2"/>
<dbReference type="Proteomes" id="UP000199628">
    <property type="component" value="Unassembled WGS sequence"/>
</dbReference>
<dbReference type="EMBL" id="FMZV01000025">
    <property type="protein sequence ID" value="SDE61797.1"/>
    <property type="molecule type" value="Genomic_DNA"/>
</dbReference>
<keyword evidence="1" id="KW-0472">Membrane</keyword>